<dbReference type="AlphaFoldDB" id="A0A095VCN9"/>
<dbReference type="eggNOG" id="COG4954">
    <property type="taxonomic scope" value="Bacteria"/>
</dbReference>
<name>A0A095VCN9_9GAMM</name>
<dbReference type="InterPro" id="IPR018988">
    <property type="entry name" value="DUF2000"/>
</dbReference>
<dbReference type="STRING" id="642227.HA49_17315"/>
<organism evidence="1 2">
    <name type="scientific">Tatumella morbirosei</name>
    <dbReference type="NCBI Taxonomy" id="642227"/>
    <lineage>
        <taxon>Bacteria</taxon>
        <taxon>Pseudomonadati</taxon>
        <taxon>Pseudomonadota</taxon>
        <taxon>Gammaproteobacteria</taxon>
        <taxon>Enterobacterales</taxon>
        <taxon>Erwiniaceae</taxon>
        <taxon>Tatumella</taxon>
    </lineage>
</organism>
<protein>
    <recommendedName>
        <fullName evidence="3">DUF2000 domain-containing protein</fullName>
    </recommendedName>
</protein>
<dbReference type="Proteomes" id="UP000029577">
    <property type="component" value="Unassembled WGS sequence"/>
</dbReference>
<dbReference type="EMBL" id="JPKR02000003">
    <property type="protein sequence ID" value="KGD72470.1"/>
    <property type="molecule type" value="Genomic_DNA"/>
</dbReference>
<accession>A0A095VCN9</accession>
<dbReference type="SUPFAM" id="SSF102462">
    <property type="entry name" value="Peptidyl-tRNA hydrolase II"/>
    <property type="match status" value="1"/>
</dbReference>
<comment type="caution">
    <text evidence="1">The sequence shown here is derived from an EMBL/GenBank/DDBJ whole genome shotgun (WGS) entry which is preliminary data.</text>
</comment>
<keyword evidence="2" id="KW-1185">Reference proteome</keyword>
<sequence length="135" mass="15136">MFDTKIVFVIREDLAVWQKLNVTAFLATGIATEFPEIMGQPYRDASGRQYGKLAGQPILIFSADTEGLRKVQARGFERGLLMMPYIYPMFSTGNDDANRKIFQAEPVENIDLVGLAMRGPKKVIDKVIKGLSLHK</sequence>
<proteinExistence type="predicted"/>
<dbReference type="Pfam" id="PF09391">
    <property type="entry name" value="DUF2000"/>
    <property type="match status" value="1"/>
</dbReference>
<reference evidence="1" key="1">
    <citation type="submission" date="2014-12" db="EMBL/GenBank/DDBJ databases">
        <title>The draft genome of the Tatumella morbirosei type strain, LMG23360T isolated from pineapple rot.</title>
        <authorList>
            <person name="Smits T.H."/>
            <person name="Palmer M."/>
            <person name="Venter S.N."/>
            <person name="Duffy B."/>
            <person name="Steenkamp E.T."/>
            <person name="Chan W.Y."/>
            <person name="Coutinho T.A."/>
            <person name="Coetzee M.P."/>
            <person name="De Maayer P."/>
        </authorList>
    </citation>
    <scope>NUCLEOTIDE SEQUENCE [LARGE SCALE GENOMIC DNA]</scope>
    <source>
        <strain evidence="1">LMG 23360</strain>
    </source>
</reference>
<gene>
    <name evidence="1" type="ORF">HA49_17315</name>
</gene>
<dbReference type="OrthoDB" id="1684239at2"/>
<evidence type="ECO:0008006" key="3">
    <source>
        <dbReference type="Google" id="ProtNLM"/>
    </source>
</evidence>
<dbReference type="Gene3D" id="3.40.1490.10">
    <property type="entry name" value="Bit1"/>
    <property type="match status" value="1"/>
</dbReference>
<dbReference type="RefSeq" id="WP_038022112.1">
    <property type="nucleotide sequence ID" value="NZ_JPKR02000003.1"/>
</dbReference>
<dbReference type="InterPro" id="IPR023476">
    <property type="entry name" value="Pep_tRNA_hydro_II_dom_sf"/>
</dbReference>
<evidence type="ECO:0000313" key="1">
    <source>
        <dbReference type="EMBL" id="KGD72470.1"/>
    </source>
</evidence>
<evidence type="ECO:0000313" key="2">
    <source>
        <dbReference type="Proteomes" id="UP000029577"/>
    </source>
</evidence>